<dbReference type="EMBL" id="LR746275">
    <property type="protein sequence ID" value="CAA7406120.1"/>
    <property type="molecule type" value="Genomic_DNA"/>
</dbReference>
<protein>
    <submittedName>
        <fullName evidence="1">Uncharacterized protein</fullName>
    </submittedName>
</protein>
<sequence length="38" mass="4476">MNDFYVILSSDFSVKKKTLNKITMKNKYSVLNVEDTFN</sequence>
<dbReference type="Proteomes" id="UP000663760">
    <property type="component" value="Chromosome 12"/>
</dbReference>
<gene>
    <name evidence="1" type="ORF">SI8410_12016798</name>
</gene>
<dbReference type="AlphaFoldDB" id="A0A7I8L8A7"/>
<keyword evidence="2" id="KW-1185">Reference proteome</keyword>
<reference evidence="1" key="1">
    <citation type="submission" date="2020-02" db="EMBL/GenBank/DDBJ databases">
        <authorList>
            <person name="Scholz U."/>
            <person name="Mascher M."/>
            <person name="Fiebig A."/>
        </authorList>
    </citation>
    <scope>NUCLEOTIDE SEQUENCE</scope>
</reference>
<evidence type="ECO:0000313" key="2">
    <source>
        <dbReference type="Proteomes" id="UP000663760"/>
    </source>
</evidence>
<name>A0A7I8L8A7_SPIIN</name>
<evidence type="ECO:0000313" key="1">
    <source>
        <dbReference type="EMBL" id="CAA7406120.1"/>
    </source>
</evidence>
<proteinExistence type="predicted"/>
<organism evidence="1 2">
    <name type="scientific">Spirodela intermedia</name>
    <name type="common">Intermediate duckweed</name>
    <dbReference type="NCBI Taxonomy" id="51605"/>
    <lineage>
        <taxon>Eukaryota</taxon>
        <taxon>Viridiplantae</taxon>
        <taxon>Streptophyta</taxon>
        <taxon>Embryophyta</taxon>
        <taxon>Tracheophyta</taxon>
        <taxon>Spermatophyta</taxon>
        <taxon>Magnoliopsida</taxon>
        <taxon>Liliopsida</taxon>
        <taxon>Araceae</taxon>
        <taxon>Lemnoideae</taxon>
        <taxon>Spirodela</taxon>
    </lineage>
</organism>
<accession>A0A7I8L8A7</accession>